<evidence type="ECO:0000313" key="2">
    <source>
        <dbReference type="EMBL" id="MCD2518651.1"/>
    </source>
</evidence>
<dbReference type="PANTHER" id="PTHR33525:SF6">
    <property type="entry name" value="HDOD DOMAIN-CONTAINING PROTEIN"/>
    <property type="match status" value="1"/>
</dbReference>
<dbReference type="SUPFAM" id="SSF109604">
    <property type="entry name" value="HD-domain/PDEase-like"/>
    <property type="match status" value="1"/>
</dbReference>
<comment type="caution">
    <text evidence="2">The sequence shown here is derived from an EMBL/GenBank/DDBJ whole genome shotgun (WGS) entry which is preliminary data.</text>
</comment>
<evidence type="ECO:0000313" key="3">
    <source>
        <dbReference type="Proteomes" id="UP001179361"/>
    </source>
</evidence>
<gene>
    <name evidence="2" type="ORF">LQ564_20340</name>
</gene>
<proteinExistence type="predicted"/>
<sequence length="320" mass="33628">MKKWIGRLLGGDKETGSAAGAGTAAAVDEEELAAEIDAAWYRWLTASTGSNVSRELEERVLAQVRALAGDPEGAAGLVPRLPDLVGQLLGALSDENISTGALSAEVGRDLVLVAEVIREANSAYYRPAKPIETLEGAVTMLGLNGLRMLLAKIAMRPLIRTKVQGVARQVAPKVWKHSERCAFAASVMAPGLSAGVFESYLAGLMQNVGLQVAFQVADRVCEGKVPGSGAFGVELIAASRLLSSVIASHWDFPVEVVDAIARAGDPDASNLAQTLAQGDRIAKLRLLLDAEVIDEDDSFVAGGLNGFQRRCLGKLADLGD</sequence>
<feature type="domain" description="HDOD" evidence="1">
    <location>
        <begin position="78"/>
        <end position="266"/>
    </location>
</feature>
<reference evidence="2" key="1">
    <citation type="submission" date="2021-11" db="EMBL/GenBank/DDBJ databases">
        <title>The complete genome of Massilia sp sp. G4R7.</title>
        <authorList>
            <person name="Liu L."/>
            <person name="Yue J."/>
            <person name="Yuan J."/>
            <person name="Yang F."/>
            <person name="Li L."/>
        </authorList>
    </citation>
    <scope>NUCLEOTIDE SEQUENCE</scope>
    <source>
        <strain evidence="2">G4R7</strain>
    </source>
</reference>
<dbReference type="Proteomes" id="UP001179361">
    <property type="component" value="Unassembled WGS sequence"/>
</dbReference>
<name>A0ABS8QA65_9BURK</name>
<keyword evidence="3" id="KW-1185">Reference proteome</keyword>
<dbReference type="PROSITE" id="PS51833">
    <property type="entry name" value="HDOD"/>
    <property type="match status" value="1"/>
</dbReference>
<accession>A0ABS8QA65</accession>
<dbReference type="Pfam" id="PF08668">
    <property type="entry name" value="HDOD"/>
    <property type="match status" value="1"/>
</dbReference>
<dbReference type="Gene3D" id="1.10.3210.10">
    <property type="entry name" value="Hypothetical protein af1432"/>
    <property type="match status" value="1"/>
</dbReference>
<organism evidence="2 3">
    <name type="scientific">Massilia phyllostachyos</name>
    <dbReference type="NCBI Taxonomy" id="2898585"/>
    <lineage>
        <taxon>Bacteria</taxon>
        <taxon>Pseudomonadati</taxon>
        <taxon>Pseudomonadota</taxon>
        <taxon>Betaproteobacteria</taxon>
        <taxon>Burkholderiales</taxon>
        <taxon>Oxalobacteraceae</taxon>
        <taxon>Telluria group</taxon>
        <taxon>Massilia</taxon>
    </lineage>
</organism>
<protein>
    <submittedName>
        <fullName evidence="2">HDOD domain-containing protein</fullName>
    </submittedName>
</protein>
<evidence type="ECO:0000259" key="1">
    <source>
        <dbReference type="PROSITE" id="PS51833"/>
    </source>
</evidence>
<dbReference type="EMBL" id="JAJNOC010000008">
    <property type="protein sequence ID" value="MCD2518651.1"/>
    <property type="molecule type" value="Genomic_DNA"/>
</dbReference>
<dbReference type="PANTHER" id="PTHR33525">
    <property type="match status" value="1"/>
</dbReference>
<dbReference type="RefSeq" id="WP_231059934.1">
    <property type="nucleotide sequence ID" value="NZ_JAJNOC010000008.1"/>
</dbReference>
<dbReference type="InterPro" id="IPR013976">
    <property type="entry name" value="HDOD"/>
</dbReference>
<dbReference type="InterPro" id="IPR052340">
    <property type="entry name" value="RNase_Y/CdgJ"/>
</dbReference>